<proteinExistence type="predicted"/>
<gene>
    <name evidence="1" type="ORF">GM612_00150</name>
</gene>
<evidence type="ECO:0000313" key="1">
    <source>
        <dbReference type="EMBL" id="MTV81062.1"/>
    </source>
</evidence>
<name>A0A7X3C235_9LACO</name>
<reference evidence="1 2" key="1">
    <citation type="submission" date="2019-11" db="EMBL/GenBank/DDBJ databases">
        <title>Lactobacillus sp. nov. CRM56-3, isolated from fermented tea leaves.</title>
        <authorList>
            <person name="Phuengjayaem S."/>
            <person name="Tanasupawat S."/>
        </authorList>
    </citation>
    <scope>NUCLEOTIDE SEQUENCE [LARGE SCALE GENOMIC DNA]</scope>
    <source>
        <strain evidence="1 2">CRM56-3</strain>
    </source>
</reference>
<dbReference type="RefSeq" id="WP_155430365.1">
    <property type="nucleotide sequence ID" value="NZ_WNJO01000001.1"/>
</dbReference>
<organism evidence="1 2">
    <name type="scientific">Secundilactobacillus folii</name>
    <dbReference type="NCBI Taxonomy" id="2678357"/>
    <lineage>
        <taxon>Bacteria</taxon>
        <taxon>Bacillati</taxon>
        <taxon>Bacillota</taxon>
        <taxon>Bacilli</taxon>
        <taxon>Lactobacillales</taxon>
        <taxon>Lactobacillaceae</taxon>
        <taxon>Secundilactobacillus</taxon>
    </lineage>
</organism>
<keyword evidence="2" id="KW-1185">Reference proteome</keyword>
<sequence length="89" mass="10070">MADHKFDDHTANMATSTILRALNNAADTKSLPADMKKEFASMLTAALNDETVKRSLTRIMVQEIDYLRDTDPEKHLPNHDTRTSILKLD</sequence>
<accession>A0A7X3C235</accession>
<dbReference type="Proteomes" id="UP000466388">
    <property type="component" value="Unassembled WGS sequence"/>
</dbReference>
<evidence type="ECO:0000313" key="2">
    <source>
        <dbReference type="Proteomes" id="UP000466388"/>
    </source>
</evidence>
<comment type="caution">
    <text evidence="1">The sequence shown here is derived from an EMBL/GenBank/DDBJ whole genome shotgun (WGS) entry which is preliminary data.</text>
</comment>
<dbReference type="AlphaFoldDB" id="A0A7X3C235"/>
<dbReference type="EMBL" id="WNJO01000001">
    <property type="protein sequence ID" value="MTV81062.1"/>
    <property type="molecule type" value="Genomic_DNA"/>
</dbReference>
<protein>
    <submittedName>
        <fullName evidence="1">Uncharacterized protein</fullName>
    </submittedName>
</protein>